<sequence length="101" mass="11040">MTRVNHTKVKSAHMEVKIIKPFKGEFPVTQSFGADLEWYVKIAGYPHNGMDFAMPTGTPILACDDGVLTYADNVPDADGCGINITHEWGYVPVLALKQVGC</sequence>
<dbReference type="InterPro" id="IPR016047">
    <property type="entry name" value="M23ase_b-sheet_dom"/>
</dbReference>
<proteinExistence type="predicted"/>
<gene>
    <name evidence="2" type="ORF">UW82_C0018G0012</name>
</gene>
<protein>
    <submittedName>
        <fullName evidence="2">Peptidase M23</fullName>
    </submittedName>
</protein>
<dbReference type="Gene3D" id="2.70.70.10">
    <property type="entry name" value="Glucose Permease (Domain IIA)"/>
    <property type="match status" value="1"/>
</dbReference>
<evidence type="ECO:0000313" key="2">
    <source>
        <dbReference type="EMBL" id="KKT84534.1"/>
    </source>
</evidence>
<dbReference type="EMBL" id="LCJU01000018">
    <property type="protein sequence ID" value="KKT84534.1"/>
    <property type="molecule type" value="Genomic_DNA"/>
</dbReference>
<comment type="caution">
    <text evidence="2">The sequence shown here is derived from an EMBL/GenBank/DDBJ whole genome shotgun (WGS) entry which is preliminary data.</text>
</comment>
<dbReference type="SUPFAM" id="SSF51261">
    <property type="entry name" value="Duplicated hybrid motif"/>
    <property type="match status" value="1"/>
</dbReference>
<organism evidence="2 3">
    <name type="scientific">candidate division WWE3 bacterium GW2011_GWC2_44_9</name>
    <dbReference type="NCBI Taxonomy" id="1619125"/>
    <lineage>
        <taxon>Bacteria</taxon>
        <taxon>Katanobacteria</taxon>
    </lineage>
</organism>
<name>A0A0G1NK17_UNCKA</name>
<reference evidence="2 3" key="1">
    <citation type="journal article" date="2015" name="Nature">
        <title>rRNA introns, odd ribosomes, and small enigmatic genomes across a large radiation of phyla.</title>
        <authorList>
            <person name="Brown C.T."/>
            <person name="Hug L.A."/>
            <person name="Thomas B.C."/>
            <person name="Sharon I."/>
            <person name="Castelle C.J."/>
            <person name="Singh A."/>
            <person name="Wilkins M.J."/>
            <person name="Williams K.H."/>
            <person name="Banfield J.F."/>
        </authorList>
    </citation>
    <scope>NUCLEOTIDE SEQUENCE [LARGE SCALE GENOMIC DNA]</scope>
</reference>
<feature type="domain" description="M23ase beta-sheet core" evidence="1">
    <location>
        <begin position="46"/>
        <end position="94"/>
    </location>
</feature>
<dbReference type="InterPro" id="IPR011055">
    <property type="entry name" value="Dup_hybrid_motif"/>
</dbReference>
<accession>A0A0G1NK17</accession>
<evidence type="ECO:0000259" key="1">
    <source>
        <dbReference type="Pfam" id="PF01551"/>
    </source>
</evidence>
<dbReference type="Pfam" id="PF01551">
    <property type="entry name" value="Peptidase_M23"/>
    <property type="match status" value="1"/>
</dbReference>
<dbReference type="Proteomes" id="UP000034504">
    <property type="component" value="Unassembled WGS sequence"/>
</dbReference>
<dbReference type="AlphaFoldDB" id="A0A0G1NK17"/>
<evidence type="ECO:0000313" key="3">
    <source>
        <dbReference type="Proteomes" id="UP000034504"/>
    </source>
</evidence>
<dbReference type="CDD" id="cd12797">
    <property type="entry name" value="M23_peptidase"/>
    <property type="match status" value="1"/>
</dbReference>